<name>A0AAV7MWX0_PLEWA</name>
<proteinExistence type="predicted"/>
<dbReference type="Proteomes" id="UP001066276">
    <property type="component" value="Chromosome 9"/>
</dbReference>
<keyword evidence="3" id="KW-1185">Reference proteome</keyword>
<feature type="compositionally biased region" description="Polar residues" evidence="1">
    <location>
        <begin position="57"/>
        <end position="66"/>
    </location>
</feature>
<feature type="compositionally biased region" description="Basic residues" evidence="1">
    <location>
        <begin position="1"/>
        <end position="11"/>
    </location>
</feature>
<sequence length="66" mass="7560">MFTWHGSKKPKATANGGPHLDPRSRFVQWVGVLLVPVQTNEEEDWDEEDPMRGNVPLLTSNIRYPD</sequence>
<dbReference type="AlphaFoldDB" id="A0AAV7MWX0"/>
<feature type="region of interest" description="Disordered" evidence="1">
    <location>
        <begin position="1"/>
        <end position="21"/>
    </location>
</feature>
<evidence type="ECO:0000256" key="1">
    <source>
        <dbReference type="SAM" id="MobiDB-lite"/>
    </source>
</evidence>
<accession>A0AAV7MWX0</accession>
<reference evidence="2" key="1">
    <citation type="journal article" date="2022" name="bioRxiv">
        <title>Sequencing and chromosome-scale assembly of the giantPleurodeles waltlgenome.</title>
        <authorList>
            <person name="Brown T."/>
            <person name="Elewa A."/>
            <person name="Iarovenko S."/>
            <person name="Subramanian E."/>
            <person name="Araus A.J."/>
            <person name="Petzold A."/>
            <person name="Susuki M."/>
            <person name="Suzuki K.-i.T."/>
            <person name="Hayashi T."/>
            <person name="Toyoda A."/>
            <person name="Oliveira C."/>
            <person name="Osipova E."/>
            <person name="Leigh N.D."/>
            <person name="Simon A."/>
            <person name="Yun M.H."/>
        </authorList>
    </citation>
    <scope>NUCLEOTIDE SEQUENCE</scope>
    <source>
        <strain evidence="2">20211129_DDA</strain>
        <tissue evidence="2">Liver</tissue>
    </source>
</reference>
<protein>
    <submittedName>
        <fullName evidence="2">Uncharacterized protein</fullName>
    </submittedName>
</protein>
<dbReference type="EMBL" id="JANPWB010000013">
    <property type="protein sequence ID" value="KAJ1108256.1"/>
    <property type="molecule type" value="Genomic_DNA"/>
</dbReference>
<evidence type="ECO:0000313" key="3">
    <source>
        <dbReference type="Proteomes" id="UP001066276"/>
    </source>
</evidence>
<feature type="region of interest" description="Disordered" evidence="1">
    <location>
        <begin position="40"/>
        <end position="66"/>
    </location>
</feature>
<evidence type="ECO:0000313" key="2">
    <source>
        <dbReference type="EMBL" id="KAJ1108256.1"/>
    </source>
</evidence>
<feature type="compositionally biased region" description="Acidic residues" evidence="1">
    <location>
        <begin position="40"/>
        <end position="49"/>
    </location>
</feature>
<gene>
    <name evidence="2" type="ORF">NDU88_005636</name>
</gene>
<comment type="caution">
    <text evidence="2">The sequence shown here is derived from an EMBL/GenBank/DDBJ whole genome shotgun (WGS) entry which is preliminary data.</text>
</comment>
<organism evidence="2 3">
    <name type="scientific">Pleurodeles waltl</name>
    <name type="common">Iberian ribbed newt</name>
    <dbReference type="NCBI Taxonomy" id="8319"/>
    <lineage>
        <taxon>Eukaryota</taxon>
        <taxon>Metazoa</taxon>
        <taxon>Chordata</taxon>
        <taxon>Craniata</taxon>
        <taxon>Vertebrata</taxon>
        <taxon>Euteleostomi</taxon>
        <taxon>Amphibia</taxon>
        <taxon>Batrachia</taxon>
        <taxon>Caudata</taxon>
        <taxon>Salamandroidea</taxon>
        <taxon>Salamandridae</taxon>
        <taxon>Pleurodelinae</taxon>
        <taxon>Pleurodeles</taxon>
    </lineage>
</organism>